<dbReference type="GO" id="GO:0046475">
    <property type="term" value="P:glycerophospholipid catabolic process"/>
    <property type="evidence" value="ECO:0007669"/>
    <property type="project" value="TreeGrafter"/>
</dbReference>
<proteinExistence type="predicted"/>
<comment type="subcellular location">
    <subcellularLocation>
        <location evidence="1">Membrane</location>
        <topology evidence="1">Single-pass membrane protein</topology>
    </subcellularLocation>
</comment>
<dbReference type="PANTHER" id="PTHR12988:SF6">
    <property type="entry name" value="SPHINGOMYELIN PHOSPHODIESTERASE 4"/>
    <property type="match status" value="1"/>
</dbReference>
<evidence type="ECO:0000256" key="4">
    <source>
        <dbReference type="ARBA" id="ARBA00023136"/>
    </source>
</evidence>
<dbReference type="Proteomes" id="UP000005237">
    <property type="component" value="Unassembled WGS sequence"/>
</dbReference>
<dbReference type="GO" id="GO:0016020">
    <property type="term" value="C:membrane"/>
    <property type="evidence" value="ECO:0007669"/>
    <property type="project" value="UniProtKB-SubCell"/>
</dbReference>
<dbReference type="GO" id="GO:0050290">
    <property type="term" value="F:sphingomyelin phosphodiesterase D activity"/>
    <property type="evidence" value="ECO:0007669"/>
    <property type="project" value="InterPro"/>
</dbReference>
<dbReference type="Pfam" id="PF14724">
    <property type="entry name" value="mit_SMPDase"/>
    <property type="match status" value="1"/>
</dbReference>
<dbReference type="GO" id="GO:0006685">
    <property type="term" value="P:sphingomyelin catabolic process"/>
    <property type="evidence" value="ECO:0007669"/>
    <property type="project" value="TreeGrafter"/>
</dbReference>
<dbReference type="InterPro" id="IPR024129">
    <property type="entry name" value="Sphingomy_SMPD4"/>
</dbReference>
<keyword evidence="7" id="KW-1185">Reference proteome</keyword>
<keyword evidence="4 5" id="KW-0472">Membrane</keyword>
<keyword evidence="2 5" id="KW-0812">Transmembrane</keyword>
<evidence type="ECO:0000256" key="3">
    <source>
        <dbReference type="ARBA" id="ARBA00022989"/>
    </source>
</evidence>
<accession>A0A8R1DFF4</accession>
<reference evidence="6" key="2">
    <citation type="submission" date="2022-06" db="UniProtKB">
        <authorList>
            <consortium name="EnsemblMetazoa"/>
        </authorList>
    </citation>
    <scope>IDENTIFICATION</scope>
    <source>
        <strain evidence="6">DF5081</strain>
    </source>
</reference>
<evidence type="ECO:0000256" key="5">
    <source>
        <dbReference type="SAM" id="Phobius"/>
    </source>
</evidence>
<dbReference type="AlphaFoldDB" id="A0A8R1DFF4"/>
<dbReference type="PANTHER" id="PTHR12988">
    <property type="entry name" value="SPHINGOMYELIN PHOSPHODIESTERASE 4"/>
    <property type="match status" value="1"/>
</dbReference>
<dbReference type="GO" id="GO:0046513">
    <property type="term" value="P:ceramide biosynthetic process"/>
    <property type="evidence" value="ECO:0007669"/>
    <property type="project" value="TreeGrafter"/>
</dbReference>
<evidence type="ECO:0000256" key="1">
    <source>
        <dbReference type="ARBA" id="ARBA00004167"/>
    </source>
</evidence>
<feature type="transmembrane region" description="Helical" evidence="5">
    <location>
        <begin position="620"/>
        <end position="640"/>
    </location>
</feature>
<evidence type="ECO:0000313" key="7">
    <source>
        <dbReference type="Proteomes" id="UP000005237"/>
    </source>
</evidence>
<evidence type="ECO:0000256" key="2">
    <source>
        <dbReference type="ARBA" id="ARBA00022692"/>
    </source>
</evidence>
<name>A0A8R1DFF4_CAEJA</name>
<evidence type="ECO:0000313" key="6">
    <source>
        <dbReference type="EnsemblMetazoa" id="CJA00921.1"/>
    </source>
</evidence>
<dbReference type="EnsemblMetazoa" id="CJA00921.1">
    <property type="protein sequence ID" value="CJA00921.1"/>
    <property type="gene ID" value="WBGene00120125"/>
</dbReference>
<protein>
    <submittedName>
        <fullName evidence="6">Uncharacterized protein</fullName>
    </submittedName>
</protein>
<keyword evidence="3 5" id="KW-1133">Transmembrane helix</keyword>
<organism evidence="6 7">
    <name type="scientific">Caenorhabditis japonica</name>
    <dbReference type="NCBI Taxonomy" id="281687"/>
    <lineage>
        <taxon>Eukaryota</taxon>
        <taxon>Metazoa</taxon>
        <taxon>Ecdysozoa</taxon>
        <taxon>Nematoda</taxon>
        <taxon>Chromadorea</taxon>
        <taxon>Rhabditida</taxon>
        <taxon>Rhabditina</taxon>
        <taxon>Rhabditomorpha</taxon>
        <taxon>Rhabditoidea</taxon>
        <taxon>Rhabditidae</taxon>
        <taxon>Peloderinae</taxon>
        <taxon>Caenorhabditis</taxon>
    </lineage>
</organism>
<reference evidence="7" key="1">
    <citation type="submission" date="2010-08" db="EMBL/GenBank/DDBJ databases">
        <authorList>
            <consortium name="Caenorhabditis japonica Sequencing Consortium"/>
            <person name="Wilson R.K."/>
        </authorList>
    </citation>
    <scope>NUCLEOTIDE SEQUENCE [LARGE SCALE GENOMIC DNA]</scope>
    <source>
        <strain evidence="7">DF5081</strain>
    </source>
</reference>
<sequence>MFHSHPSDVTTATSSAHQMNDVIAICREINSTIISTEKNPGVARMIMHKLFKNNHIDLCSILPPPYAQQYQESPYYQVHTLISATSVFFETILEDDQLCSELWDCILYQCEVSMAPPEPAKDSILFTVLSQYVTRILPCDENVAPASSIRVAHTPKTTQQTIRTPLQLFRANSPLVNRISIEERSHQMMSSPNVSFQPRLVQNFCNFVAKACTTAQFTNTNKLLLIRYLLKQFHVFCQFSTGDPDVDAWKLDLMADAPFKWQLFEFFKSCVSQVPSTTVFKDITMCWLTYCRPWRYHNMSDPTDLSSATKYRSFFERNVEFYEVILGKLIKRFAAFEMCEELIGTMRAIVEFAWKEPQTLLLRHVALDIQPHVHELLQQMQKVVRMHRAAIRKEQEENSGFWNSLFSGGPSQKTVSSRKLIADLLSLMKDSDSYIGTHLMHEMEENASMDDANHTKIQNGGLCTSLLQETPKSALGIPDFYIEPHSNHMLLTPSGKQQVINREKRFDYSKCTKDDAKAPARSHEIGIAVRLLTAVAQKLNEIPLVEQFGKKYSDNGLTGALARRLMYPPVPNLDPNATVPAYSARIYRTPPILRLRYFASYQSLFFTIWLLFAIKYGFTFTLVSLILFGLFVTVLIFANIEANTATQW</sequence>